<keyword evidence="2" id="KW-1185">Reference proteome</keyword>
<dbReference type="PANTHER" id="PTHR11439:SF517">
    <property type="entry name" value="CYSTEINE-RICH RLK (RECEPTOR-LIKE PROTEIN KINASE) 8"/>
    <property type="match status" value="1"/>
</dbReference>
<dbReference type="OrthoDB" id="1165331at2759"/>
<evidence type="ECO:0000313" key="2">
    <source>
        <dbReference type="Proteomes" id="UP000224567"/>
    </source>
</evidence>
<reference evidence="2" key="2">
    <citation type="journal article" date="2017" name="J. Anim. Genet.">
        <title>Multiple reference genome sequences of hot pepper reveal the massive evolution of plant disease resistance genes by retroduplication.</title>
        <authorList>
            <person name="Kim S."/>
            <person name="Park J."/>
            <person name="Yeom S.-I."/>
            <person name="Kim Y.-M."/>
            <person name="Seo E."/>
            <person name="Kim K.-T."/>
            <person name="Kim M.-S."/>
            <person name="Lee J.M."/>
            <person name="Cheong K."/>
            <person name="Shin H.-S."/>
            <person name="Kim S.-B."/>
            <person name="Han K."/>
            <person name="Lee J."/>
            <person name="Park M."/>
            <person name="Lee H.-A."/>
            <person name="Lee H.-Y."/>
            <person name="Lee Y."/>
            <person name="Oh S."/>
            <person name="Lee J.H."/>
            <person name="Choi E."/>
            <person name="Choi E."/>
            <person name="Lee S.E."/>
            <person name="Jeon J."/>
            <person name="Kim H."/>
            <person name="Choi G."/>
            <person name="Song H."/>
            <person name="Lee J."/>
            <person name="Lee S.-C."/>
            <person name="Kwon J.-K."/>
            <person name="Lee H.-Y."/>
            <person name="Koo N."/>
            <person name="Hong Y."/>
            <person name="Kim R.W."/>
            <person name="Kang W.-H."/>
            <person name="Huh J.H."/>
            <person name="Kang B.-C."/>
            <person name="Yang T.-J."/>
            <person name="Lee Y.-H."/>
            <person name="Bennetzen J.L."/>
            <person name="Choi D."/>
        </authorList>
    </citation>
    <scope>NUCLEOTIDE SEQUENCE [LARGE SCALE GENOMIC DNA]</scope>
    <source>
        <strain evidence="2">cv. PBC81</strain>
    </source>
</reference>
<gene>
    <name evidence="1" type="ORF">CQW23_13738</name>
</gene>
<organism evidence="1 2">
    <name type="scientific">Capsicum baccatum</name>
    <name type="common">Peruvian pepper</name>
    <dbReference type="NCBI Taxonomy" id="33114"/>
    <lineage>
        <taxon>Eukaryota</taxon>
        <taxon>Viridiplantae</taxon>
        <taxon>Streptophyta</taxon>
        <taxon>Embryophyta</taxon>
        <taxon>Tracheophyta</taxon>
        <taxon>Spermatophyta</taxon>
        <taxon>Magnoliopsida</taxon>
        <taxon>eudicotyledons</taxon>
        <taxon>Gunneridae</taxon>
        <taxon>Pentapetalae</taxon>
        <taxon>asterids</taxon>
        <taxon>lamiids</taxon>
        <taxon>Solanales</taxon>
        <taxon>Solanaceae</taxon>
        <taxon>Solanoideae</taxon>
        <taxon>Capsiceae</taxon>
        <taxon>Capsicum</taxon>
    </lineage>
</organism>
<proteinExistence type="predicted"/>
<dbReference type="AlphaFoldDB" id="A0A2G2WHF8"/>
<sequence length="133" mass="15267">MHLYSYITLQYDIGLNWLANSSTQTNRGRKIDLVVFTDSDYAGDLVDQKEAEFVATAAAACACEAIWLRKVLEEIHFKRNGSTTIYRDSSSAIKLSENAVQHRRSKHIEVKFHFLRTKDGVIDLTEWRCMLIP</sequence>
<reference evidence="1 2" key="1">
    <citation type="journal article" date="2017" name="Genome Biol.">
        <title>New reference genome sequences of hot pepper reveal the massive evolution of plant disease-resistance genes by retroduplication.</title>
        <authorList>
            <person name="Kim S."/>
            <person name="Park J."/>
            <person name="Yeom S.I."/>
            <person name="Kim Y.M."/>
            <person name="Seo E."/>
            <person name="Kim K.T."/>
            <person name="Kim M.S."/>
            <person name="Lee J.M."/>
            <person name="Cheong K."/>
            <person name="Shin H.S."/>
            <person name="Kim S.B."/>
            <person name="Han K."/>
            <person name="Lee J."/>
            <person name="Park M."/>
            <person name="Lee H.A."/>
            <person name="Lee H.Y."/>
            <person name="Lee Y."/>
            <person name="Oh S."/>
            <person name="Lee J.H."/>
            <person name="Choi E."/>
            <person name="Choi E."/>
            <person name="Lee S.E."/>
            <person name="Jeon J."/>
            <person name="Kim H."/>
            <person name="Choi G."/>
            <person name="Song H."/>
            <person name="Lee J."/>
            <person name="Lee S.C."/>
            <person name="Kwon J.K."/>
            <person name="Lee H.Y."/>
            <person name="Koo N."/>
            <person name="Hong Y."/>
            <person name="Kim R.W."/>
            <person name="Kang W.H."/>
            <person name="Huh J.H."/>
            <person name="Kang B.C."/>
            <person name="Yang T.J."/>
            <person name="Lee Y.H."/>
            <person name="Bennetzen J.L."/>
            <person name="Choi D."/>
        </authorList>
    </citation>
    <scope>NUCLEOTIDE SEQUENCE [LARGE SCALE GENOMIC DNA]</scope>
    <source>
        <strain evidence="2">cv. PBC81</strain>
    </source>
</reference>
<dbReference type="Proteomes" id="UP000224567">
    <property type="component" value="Unassembled WGS sequence"/>
</dbReference>
<accession>A0A2G2WHF8</accession>
<name>A0A2G2WHF8_CAPBA</name>
<dbReference type="PANTHER" id="PTHR11439">
    <property type="entry name" value="GAG-POL-RELATED RETROTRANSPOSON"/>
    <property type="match status" value="1"/>
</dbReference>
<evidence type="ECO:0000313" key="1">
    <source>
        <dbReference type="EMBL" id="PHT44580.1"/>
    </source>
</evidence>
<dbReference type="STRING" id="33114.A0A2G2WHF8"/>
<dbReference type="EMBL" id="MLFT02000006">
    <property type="protein sequence ID" value="PHT44580.1"/>
    <property type="molecule type" value="Genomic_DNA"/>
</dbReference>
<dbReference type="CDD" id="cd09272">
    <property type="entry name" value="RNase_HI_RT_Ty1"/>
    <property type="match status" value="1"/>
</dbReference>
<comment type="caution">
    <text evidence="1">The sequence shown here is derived from an EMBL/GenBank/DDBJ whole genome shotgun (WGS) entry which is preliminary data.</text>
</comment>
<protein>
    <recommendedName>
        <fullName evidence="3">Retrovirus-related Pol polyprotein from transposon TNT 1-94</fullName>
    </recommendedName>
</protein>
<evidence type="ECO:0008006" key="3">
    <source>
        <dbReference type="Google" id="ProtNLM"/>
    </source>
</evidence>